<organism evidence="1 2">
    <name type="scientific">Gryllotalpicola reticulitermitis</name>
    <dbReference type="NCBI Taxonomy" id="1184153"/>
    <lineage>
        <taxon>Bacteria</taxon>
        <taxon>Bacillati</taxon>
        <taxon>Actinomycetota</taxon>
        <taxon>Actinomycetes</taxon>
        <taxon>Micrococcales</taxon>
        <taxon>Microbacteriaceae</taxon>
        <taxon>Gryllotalpicola</taxon>
    </lineage>
</organism>
<dbReference type="EMBL" id="JBHSCN010000006">
    <property type="protein sequence ID" value="MFC4244955.1"/>
    <property type="molecule type" value="Genomic_DNA"/>
</dbReference>
<evidence type="ECO:0000313" key="2">
    <source>
        <dbReference type="Proteomes" id="UP001595900"/>
    </source>
</evidence>
<protein>
    <submittedName>
        <fullName evidence="1">Uncharacterized protein</fullName>
    </submittedName>
</protein>
<dbReference type="RefSeq" id="WP_390231362.1">
    <property type="nucleotide sequence ID" value="NZ_JBHSCN010000006.1"/>
</dbReference>
<proteinExistence type="predicted"/>
<dbReference type="Proteomes" id="UP001595900">
    <property type="component" value="Unassembled WGS sequence"/>
</dbReference>
<gene>
    <name evidence="1" type="ORF">ACFOYW_16390</name>
</gene>
<evidence type="ECO:0000313" key="1">
    <source>
        <dbReference type="EMBL" id="MFC4244955.1"/>
    </source>
</evidence>
<name>A0ABV8QBR2_9MICO</name>
<reference evidence="2" key="1">
    <citation type="journal article" date="2019" name="Int. J. Syst. Evol. Microbiol.">
        <title>The Global Catalogue of Microorganisms (GCM) 10K type strain sequencing project: providing services to taxonomists for standard genome sequencing and annotation.</title>
        <authorList>
            <consortium name="The Broad Institute Genomics Platform"/>
            <consortium name="The Broad Institute Genome Sequencing Center for Infectious Disease"/>
            <person name="Wu L."/>
            <person name="Ma J."/>
        </authorList>
    </citation>
    <scope>NUCLEOTIDE SEQUENCE [LARGE SCALE GENOMIC DNA]</scope>
    <source>
        <strain evidence="2">CGMCC 1.10363</strain>
    </source>
</reference>
<keyword evidence="2" id="KW-1185">Reference proteome</keyword>
<accession>A0ABV8QBR2</accession>
<comment type="caution">
    <text evidence="1">The sequence shown here is derived from an EMBL/GenBank/DDBJ whole genome shotgun (WGS) entry which is preliminary data.</text>
</comment>
<sequence>MLRLITQSRRRTEIYGAEIERKVAEGKKIWGDEFTVERIAIGDTMIPMGDGIAQKAGEYIRGLIQLESDERDRLAVFSSKAIAAGLAERQIRLTERHGQMLAMTMGAIMDDLGLTKEQRVALPDVIRREVARMRSGDALERVVDVNTL</sequence>